<keyword evidence="7" id="KW-0051">Antiviral defense</keyword>
<evidence type="ECO:0000256" key="8">
    <source>
        <dbReference type="ARBA" id="ARBA00034120"/>
    </source>
</evidence>
<evidence type="ECO:0000313" key="12">
    <source>
        <dbReference type="Proteomes" id="UP000637628"/>
    </source>
</evidence>
<evidence type="ECO:0000259" key="10">
    <source>
        <dbReference type="PROSITE" id="PS50878"/>
    </source>
</evidence>
<dbReference type="SUPFAM" id="SSF56672">
    <property type="entry name" value="DNA/RNA polymerases"/>
    <property type="match status" value="1"/>
</dbReference>
<gene>
    <name evidence="11" type="ORF">Adu01nite_54300</name>
</gene>
<keyword evidence="5" id="KW-0460">Magnesium</keyword>
<keyword evidence="2" id="KW-0808">Transferase</keyword>
<keyword evidence="12" id="KW-1185">Reference proteome</keyword>
<evidence type="ECO:0000256" key="4">
    <source>
        <dbReference type="ARBA" id="ARBA00022723"/>
    </source>
</evidence>
<evidence type="ECO:0000256" key="3">
    <source>
        <dbReference type="ARBA" id="ARBA00022695"/>
    </source>
</evidence>
<comment type="similarity">
    <text evidence="8">Belongs to the bacterial reverse transcriptase family.</text>
</comment>
<dbReference type="Pfam" id="PF00078">
    <property type="entry name" value="RVT_1"/>
    <property type="match status" value="1"/>
</dbReference>
<evidence type="ECO:0000256" key="6">
    <source>
        <dbReference type="ARBA" id="ARBA00022918"/>
    </source>
</evidence>
<dbReference type="InterPro" id="IPR051083">
    <property type="entry name" value="GrpII_Intron_Splice-Mob/Def"/>
</dbReference>
<dbReference type="RefSeq" id="WP_203730514.1">
    <property type="nucleotide sequence ID" value="NZ_BAAATX010000029.1"/>
</dbReference>
<dbReference type="CDD" id="cd03487">
    <property type="entry name" value="RT_Bac_retron_II"/>
    <property type="match status" value="1"/>
</dbReference>
<sequence length="382" mass="43086">MTTGSPHLYRREGRARGKPEALLDAALTQTQSVEANGLAAVLTLNHLAVRTGVSYNYLRGIVERKWDPYDDIVLKRRNGRGMRPISAPHSPLMRVQRWILHRIVDRVPVHADSYAYQAGSSIRSCASRHAGARWLVKLDIRNFFETIDERRVYTVFHKAGYVQLVALELARLCTRSAAHASHVDSHRFLSNMRDRVISPYSQAVLGFLPQGAPTSGALANLIFYELDTTFSRIAQLERMVYTRYADDLTFSTIEEFSRSQATSLIREVGTELRRAGFSLHEKKTRIVPPGARKAVLGLLVDNNKVRLNRIVRGRITDNVRGVEKFGLAAHVAHRRFSSLDGFVRHVSGLLAFAADVEPEWAHALGEQWRTALHANNWSEPSF</sequence>
<evidence type="ECO:0000256" key="1">
    <source>
        <dbReference type="ARBA" id="ARBA00012493"/>
    </source>
</evidence>
<proteinExistence type="inferred from homology"/>
<dbReference type="GO" id="GO:0003964">
    <property type="term" value="F:RNA-directed DNA polymerase activity"/>
    <property type="evidence" value="ECO:0007669"/>
    <property type="project" value="UniProtKB-KW"/>
</dbReference>
<dbReference type="EC" id="2.7.7.49" evidence="1"/>
<evidence type="ECO:0000256" key="2">
    <source>
        <dbReference type="ARBA" id="ARBA00022679"/>
    </source>
</evidence>
<dbReference type="PROSITE" id="PS50878">
    <property type="entry name" value="RT_POL"/>
    <property type="match status" value="1"/>
</dbReference>
<evidence type="ECO:0000313" key="11">
    <source>
        <dbReference type="EMBL" id="GIE04080.1"/>
    </source>
</evidence>
<dbReference type="InterPro" id="IPR043502">
    <property type="entry name" value="DNA/RNA_pol_sf"/>
</dbReference>
<dbReference type="InterPro" id="IPR000477">
    <property type="entry name" value="RT_dom"/>
</dbReference>
<comment type="catalytic activity">
    <reaction evidence="9">
        <text>DNA(n) + a 2'-deoxyribonucleoside 5'-triphosphate = DNA(n+1) + diphosphate</text>
        <dbReference type="Rhea" id="RHEA:22508"/>
        <dbReference type="Rhea" id="RHEA-COMP:17339"/>
        <dbReference type="Rhea" id="RHEA-COMP:17340"/>
        <dbReference type="ChEBI" id="CHEBI:33019"/>
        <dbReference type="ChEBI" id="CHEBI:61560"/>
        <dbReference type="ChEBI" id="CHEBI:173112"/>
        <dbReference type="EC" id="2.7.7.49"/>
    </reaction>
</comment>
<evidence type="ECO:0000256" key="7">
    <source>
        <dbReference type="ARBA" id="ARBA00023118"/>
    </source>
</evidence>
<reference evidence="11 12" key="1">
    <citation type="submission" date="2021-01" db="EMBL/GenBank/DDBJ databases">
        <title>Whole genome shotgun sequence of Actinoplanes durhamensis NBRC 14914.</title>
        <authorList>
            <person name="Komaki H."/>
            <person name="Tamura T."/>
        </authorList>
    </citation>
    <scope>NUCLEOTIDE SEQUENCE [LARGE SCALE GENOMIC DNA]</scope>
    <source>
        <strain evidence="11 12">NBRC 14914</strain>
    </source>
</reference>
<dbReference type="PANTHER" id="PTHR34047">
    <property type="entry name" value="NUCLEAR INTRON MATURASE 1, MITOCHONDRIAL-RELATED"/>
    <property type="match status" value="1"/>
</dbReference>
<name>A0ABQ3Z2N9_9ACTN</name>
<comment type="caution">
    <text evidence="11">The sequence shown here is derived from an EMBL/GenBank/DDBJ whole genome shotgun (WGS) entry which is preliminary data.</text>
</comment>
<dbReference type="InterPro" id="IPR000123">
    <property type="entry name" value="Reverse_transcriptase_msDNA"/>
</dbReference>
<accession>A0ABQ3Z2N9</accession>
<dbReference type="PANTHER" id="PTHR34047:SF7">
    <property type="entry name" value="RNA-DIRECTED DNA POLYMERASE"/>
    <property type="match status" value="1"/>
</dbReference>
<keyword evidence="3" id="KW-0548">Nucleotidyltransferase</keyword>
<dbReference type="PRINTS" id="PR00866">
    <property type="entry name" value="RNADNAPOLMS"/>
</dbReference>
<evidence type="ECO:0000256" key="9">
    <source>
        <dbReference type="ARBA" id="ARBA00048173"/>
    </source>
</evidence>
<evidence type="ECO:0000256" key="5">
    <source>
        <dbReference type="ARBA" id="ARBA00022842"/>
    </source>
</evidence>
<protein>
    <recommendedName>
        <fullName evidence="1">RNA-directed DNA polymerase</fullName>
        <ecNumber evidence="1">2.7.7.49</ecNumber>
    </recommendedName>
</protein>
<keyword evidence="4" id="KW-0479">Metal-binding</keyword>
<organism evidence="11 12">
    <name type="scientific">Paractinoplanes durhamensis</name>
    <dbReference type="NCBI Taxonomy" id="113563"/>
    <lineage>
        <taxon>Bacteria</taxon>
        <taxon>Bacillati</taxon>
        <taxon>Actinomycetota</taxon>
        <taxon>Actinomycetes</taxon>
        <taxon>Micromonosporales</taxon>
        <taxon>Micromonosporaceae</taxon>
        <taxon>Paractinoplanes</taxon>
    </lineage>
</organism>
<dbReference type="EMBL" id="BOML01000042">
    <property type="protein sequence ID" value="GIE04080.1"/>
    <property type="molecule type" value="Genomic_DNA"/>
</dbReference>
<feature type="domain" description="Reverse transcriptase" evidence="10">
    <location>
        <begin position="55"/>
        <end position="300"/>
    </location>
</feature>
<keyword evidence="6 11" id="KW-0695">RNA-directed DNA polymerase</keyword>
<dbReference type="Proteomes" id="UP000637628">
    <property type="component" value="Unassembled WGS sequence"/>
</dbReference>